<protein>
    <recommendedName>
        <fullName evidence="3">PE domain-containing protein</fullName>
    </recommendedName>
</protein>
<sequence length="101" mass="10903">MTHTDFALDPDELRVLLERLETANDRLTEASADTDLLLASRSPAGDPASEAYTARLGMLFAADRDHLRRRIAFLHELVAKVGASAGRLREQDATAAGDLAG</sequence>
<proteinExistence type="predicted"/>
<dbReference type="EMBL" id="JADBEG010000001">
    <property type="protein sequence ID" value="MBE1493622.1"/>
    <property type="molecule type" value="Genomic_DNA"/>
</dbReference>
<comment type="caution">
    <text evidence="1">The sequence shown here is derived from an EMBL/GenBank/DDBJ whole genome shotgun (WGS) entry which is preliminary data.</text>
</comment>
<accession>A0ABR9HRQ4</accession>
<reference evidence="1 2" key="1">
    <citation type="submission" date="2020-10" db="EMBL/GenBank/DDBJ databases">
        <title>Sequencing the genomes of 1000 actinobacteria strains.</title>
        <authorList>
            <person name="Klenk H.-P."/>
        </authorList>
    </citation>
    <scope>NUCLEOTIDE SEQUENCE [LARGE SCALE GENOMIC DNA]</scope>
    <source>
        <strain evidence="1 2">DSM 44653</strain>
    </source>
</reference>
<evidence type="ECO:0000313" key="2">
    <source>
        <dbReference type="Proteomes" id="UP000631670"/>
    </source>
</evidence>
<keyword evidence="2" id="KW-1185">Reference proteome</keyword>
<gene>
    <name evidence="1" type="ORF">H4696_000722</name>
</gene>
<name>A0ABR9HRQ4_9PSEU</name>
<evidence type="ECO:0008006" key="3">
    <source>
        <dbReference type="Google" id="ProtNLM"/>
    </source>
</evidence>
<evidence type="ECO:0000313" key="1">
    <source>
        <dbReference type="EMBL" id="MBE1493622.1"/>
    </source>
</evidence>
<organism evidence="1 2">
    <name type="scientific">Amycolatopsis lexingtonensis</name>
    <dbReference type="NCBI Taxonomy" id="218822"/>
    <lineage>
        <taxon>Bacteria</taxon>
        <taxon>Bacillati</taxon>
        <taxon>Actinomycetota</taxon>
        <taxon>Actinomycetes</taxon>
        <taxon>Pseudonocardiales</taxon>
        <taxon>Pseudonocardiaceae</taxon>
        <taxon>Amycolatopsis</taxon>
    </lineage>
</organism>
<dbReference type="RefSeq" id="WP_086858168.1">
    <property type="nucleotide sequence ID" value="NZ_JADBEG010000001.1"/>
</dbReference>
<dbReference type="Proteomes" id="UP000631670">
    <property type="component" value="Unassembled WGS sequence"/>
</dbReference>